<dbReference type="Proteomes" id="UP000010556">
    <property type="component" value="Unassembled WGS sequence"/>
</dbReference>
<sequence>MAAHYVRKMELNVSCDNLLDKDISLIAPNCLYLTLHLGPRFPSLWPATGIQDLGRLHLGQPQQQGTVGNMDKTILVEYYDYDNDRSHDLIGMFQTTMTKLKVASRISLVEFECFNKKKRQKKKGYKNSGGISMKQ</sequence>
<keyword evidence="2" id="KW-1185">Reference proteome</keyword>
<dbReference type="GO" id="GO:0071277">
    <property type="term" value="P:cellular response to calcium ion"/>
    <property type="evidence" value="ECO:0007669"/>
    <property type="project" value="TreeGrafter"/>
</dbReference>
<organism evidence="1 2">
    <name type="scientific">Myotis davidii</name>
    <name type="common">David's myotis</name>
    <dbReference type="NCBI Taxonomy" id="225400"/>
    <lineage>
        <taxon>Eukaryota</taxon>
        <taxon>Metazoa</taxon>
        <taxon>Chordata</taxon>
        <taxon>Craniata</taxon>
        <taxon>Vertebrata</taxon>
        <taxon>Euteleostomi</taxon>
        <taxon>Mammalia</taxon>
        <taxon>Eutheria</taxon>
        <taxon>Laurasiatheria</taxon>
        <taxon>Chiroptera</taxon>
        <taxon>Yangochiroptera</taxon>
        <taxon>Vespertilionidae</taxon>
        <taxon>Myotis</taxon>
    </lineage>
</organism>
<dbReference type="PANTHER" id="PTHR10857:SF22">
    <property type="entry name" value="COPINE-3"/>
    <property type="match status" value="1"/>
</dbReference>
<reference evidence="2" key="1">
    <citation type="journal article" date="2013" name="Science">
        <title>Comparative analysis of bat genomes provides insight into the evolution of flight and immunity.</title>
        <authorList>
            <person name="Zhang G."/>
            <person name="Cowled C."/>
            <person name="Shi Z."/>
            <person name="Huang Z."/>
            <person name="Bishop-Lilly K.A."/>
            <person name="Fang X."/>
            <person name="Wynne J.W."/>
            <person name="Xiong Z."/>
            <person name="Baker M.L."/>
            <person name="Zhao W."/>
            <person name="Tachedjian M."/>
            <person name="Zhu Y."/>
            <person name="Zhou P."/>
            <person name="Jiang X."/>
            <person name="Ng J."/>
            <person name="Yang L."/>
            <person name="Wu L."/>
            <person name="Xiao J."/>
            <person name="Feng Y."/>
            <person name="Chen Y."/>
            <person name="Sun X."/>
            <person name="Zhang Y."/>
            <person name="Marsh G.A."/>
            <person name="Crameri G."/>
            <person name="Broder C.C."/>
            <person name="Frey K.G."/>
            <person name="Wang L.F."/>
            <person name="Wang J."/>
        </authorList>
    </citation>
    <scope>NUCLEOTIDE SEQUENCE [LARGE SCALE GENOMIC DNA]</scope>
</reference>
<dbReference type="GO" id="GO:0005886">
    <property type="term" value="C:plasma membrane"/>
    <property type="evidence" value="ECO:0007669"/>
    <property type="project" value="TreeGrafter"/>
</dbReference>
<dbReference type="EMBL" id="KB100322">
    <property type="protein sequence ID" value="ELK37539.1"/>
    <property type="molecule type" value="Genomic_DNA"/>
</dbReference>
<dbReference type="AlphaFoldDB" id="L5MG15"/>
<evidence type="ECO:0000313" key="2">
    <source>
        <dbReference type="Proteomes" id="UP000010556"/>
    </source>
</evidence>
<evidence type="ECO:0000313" key="1">
    <source>
        <dbReference type="EMBL" id="ELK37539.1"/>
    </source>
</evidence>
<dbReference type="PANTHER" id="PTHR10857">
    <property type="entry name" value="COPINE"/>
    <property type="match status" value="1"/>
</dbReference>
<gene>
    <name evidence="1" type="ORF">MDA_GLEAN10002190</name>
</gene>
<dbReference type="GO" id="GO:0030971">
    <property type="term" value="F:receptor tyrosine kinase binding"/>
    <property type="evidence" value="ECO:0007669"/>
    <property type="project" value="TreeGrafter"/>
</dbReference>
<name>L5MG15_MYODS</name>
<dbReference type="GO" id="GO:0005544">
    <property type="term" value="F:calcium-dependent phospholipid binding"/>
    <property type="evidence" value="ECO:0007669"/>
    <property type="project" value="InterPro"/>
</dbReference>
<dbReference type="GO" id="GO:0038128">
    <property type="term" value="P:ERBB2 signaling pathway"/>
    <property type="evidence" value="ECO:0007669"/>
    <property type="project" value="TreeGrafter"/>
</dbReference>
<protein>
    <submittedName>
        <fullName evidence="1">Copine-3</fullName>
    </submittedName>
</protein>
<dbReference type="InterPro" id="IPR045052">
    <property type="entry name" value="Copine"/>
</dbReference>
<proteinExistence type="predicted"/>
<accession>L5MG15</accession>